<dbReference type="AlphaFoldDB" id="A0A0F9ILI2"/>
<reference evidence="1" key="1">
    <citation type="journal article" date="2015" name="Nature">
        <title>Complex archaea that bridge the gap between prokaryotes and eukaryotes.</title>
        <authorList>
            <person name="Spang A."/>
            <person name="Saw J.H."/>
            <person name="Jorgensen S.L."/>
            <person name="Zaremba-Niedzwiedzka K."/>
            <person name="Martijn J."/>
            <person name="Lind A.E."/>
            <person name="van Eijk R."/>
            <person name="Schleper C."/>
            <person name="Guy L."/>
            <person name="Ettema T.J."/>
        </authorList>
    </citation>
    <scope>NUCLEOTIDE SEQUENCE</scope>
</reference>
<organism evidence="1">
    <name type="scientific">marine sediment metagenome</name>
    <dbReference type="NCBI Taxonomy" id="412755"/>
    <lineage>
        <taxon>unclassified sequences</taxon>
        <taxon>metagenomes</taxon>
        <taxon>ecological metagenomes</taxon>
    </lineage>
</organism>
<evidence type="ECO:0000313" key="1">
    <source>
        <dbReference type="EMBL" id="KKM20644.1"/>
    </source>
</evidence>
<proteinExistence type="predicted"/>
<dbReference type="EMBL" id="LAZR01013722">
    <property type="protein sequence ID" value="KKM20644.1"/>
    <property type="molecule type" value="Genomic_DNA"/>
</dbReference>
<gene>
    <name evidence="1" type="ORF">LCGC14_1643420</name>
</gene>
<feature type="non-terminal residue" evidence="1">
    <location>
        <position position="1"/>
    </location>
</feature>
<comment type="caution">
    <text evidence="1">The sequence shown here is derived from an EMBL/GenBank/DDBJ whole genome shotgun (WGS) entry which is preliminary data.</text>
</comment>
<protein>
    <submittedName>
        <fullName evidence="1">Uncharacterized protein</fullName>
    </submittedName>
</protein>
<sequence>AKLLGHRVRGRWDDLGPKDFVPIPAGQIADSSVKLLRGLAGHAGTIGLGAAKALDDLFGKLLIGPSGTKKASPGKRGD</sequence>
<accession>A0A0F9ILI2</accession>
<name>A0A0F9ILI2_9ZZZZ</name>